<dbReference type="PANTHER" id="PTHR43124:SF9">
    <property type="entry name" value="SUGAR TRANSPORT FAMILY PROTEIN"/>
    <property type="match status" value="1"/>
</dbReference>
<feature type="domain" description="Major facilitator superfamily (MFS) profile" evidence="7">
    <location>
        <begin position="1"/>
        <end position="372"/>
    </location>
</feature>
<feature type="transmembrane region" description="Helical" evidence="6">
    <location>
        <begin position="322"/>
        <end position="342"/>
    </location>
</feature>
<dbReference type="SUPFAM" id="SSF103473">
    <property type="entry name" value="MFS general substrate transporter"/>
    <property type="match status" value="1"/>
</dbReference>
<feature type="transmembrane region" description="Helical" evidence="6">
    <location>
        <begin position="38"/>
        <end position="59"/>
    </location>
</feature>
<evidence type="ECO:0000259" key="7">
    <source>
        <dbReference type="PROSITE" id="PS50850"/>
    </source>
</evidence>
<dbReference type="Gene3D" id="1.20.1250.20">
    <property type="entry name" value="MFS general substrate transporter like domains"/>
    <property type="match status" value="1"/>
</dbReference>
<evidence type="ECO:0000256" key="2">
    <source>
        <dbReference type="ARBA" id="ARBA00022475"/>
    </source>
</evidence>
<dbReference type="GO" id="GO:0005886">
    <property type="term" value="C:plasma membrane"/>
    <property type="evidence" value="ECO:0007669"/>
    <property type="project" value="UniProtKB-SubCell"/>
</dbReference>
<dbReference type="Pfam" id="PF07690">
    <property type="entry name" value="MFS_1"/>
    <property type="match status" value="1"/>
</dbReference>
<accession>A0A099T3L0</accession>
<proteinExistence type="predicted"/>
<protein>
    <recommendedName>
        <fullName evidence="7">Major facilitator superfamily (MFS) profile domain-containing protein</fullName>
    </recommendedName>
</protein>
<evidence type="ECO:0000313" key="9">
    <source>
        <dbReference type="Proteomes" id="UP000029859"/>
    </source>
</evidence>
<feature type="transmembrane region" description="Helical" evidence="6">
    <location>
        <begin position="348"/>
        <end position="368"/>
    </location>
</feature>
<organism evidence="8 9">
    <name type="scientific">Methanococcoides methylutens</name>
    <dbReference type="NCBI Taxonomy" id="2226"/>
    <lineage>
        <taxon>Archaea</taxon>
        <taxon>Methanobacteriati</taxon>
        <taxon>Methanobacteriota</taxon>
        <taxon>Stenosarchaea group</taxon>
        <taxon>Methanomicrobia</taxon>
        <taxon>Methanosarcinales</taxon>
        <taxon>Methanosarcinaceae</taxon>
        <taxon>Methanococcoides</taxon>
    </lineage>
</organism>
<feature type="transmembrane region" description="Helical" evidence="6">
    <location>
        <begin position="208"/>
        <end position="229"/>
    </location>
</feature>
<keyword evidence="9" id="KW-1185">Reference proteome</keyword>
<dbReference type="InterPro" id="IPR011701">
    <property type="entry name" value="MFS"/>
</dbReference>
<dbReference type="PANTHER" id="PTHR43124">
    <property type="entry name" value="PURINE EFFLUX PUMP PBUE"/>
    <property type="match status" value="1"/>
</dbReference>
<dbReference type="InterPro" id="IPR036259">
    <property type="entry name" value="MFS_trans_sf"/>
</dbReference>
<feature type="transmembrane region" description="Helical" evidence="6">
    <location>
        <begin position="7"/>
        <end position="26"/>
    </location>
</feature>
<dbReference type="InterPro" id="IPR020846">
    <property type="entry name" value="MFS_dom"/>
</dbReference>
<dbReference type="OrthoDB" id="117970at2157"/>
<evidence type="ECO:0000256" key="6">
    <source>
        <dbReference type="SAM" id="Phobius"/>
    </source>
</evidence>
<feature type="transmembrane region" description="Helical" evidence="6">
    <location>
        <begin position="269"/>
        <end position="287"/>
    </location>
</feature>
<feature type="transmembrane region" description="Helical" evidence="6">
    <location>
        <begin position="241"/>
        <end position="262"/>
    </location>
</feature>
<dbReference type="AlphaFoldDB" id="A0A099T3L0"/>
<dbReference type="RefSeq" id="WP_048193153.1">
    <property type="nucleotide sequence ID" value="NZ_CAAGSM010000003.1"/>
</dbReference>
<evidence type="ECO:0000256" key="1">
    <source>
        <dbReference type="ARBA" id="ARBA00004651"/>
    </source>
</evidence>
<name>A0A099T3L0_METMT</name>
<keyword evidence="3 6" id="KW-0812">Transmembrane</keyword>
<feature type="transmembrane region" description="Helical" evidence="6">
    <location>
        <begin position="126"/>
        <end position="149"/>
    </location>
</feature>
<dbReference type="Proteomes" id="UP000029859">
    <property type="component" value="Unassembled WGS sequence"/>
</dbReference>
<dbReference type="GO" id="GO:0022857">
    <property type="term" value="F:transmembrane transporter activity"/>
    <property type="evidence" value="ECO:0007669"/>
    <property type="project" value="InterPro"/>
</dbReference>
<sequence>MDHERFLLYSSAFVIMGLSNAVIPILPELAATGQTTAITSSSLLYSSFFLGALFTMLPFGILSDRFCSMKFVVLGLLLSFISGIFMAVTDDFMVLVLARFIEGASCGAFFPAAFSRLALFTKKMRYIGEFNFLINGGLAAGVAVTGYLADISIKYGIYLFVILTAFILLFAFYYMACPAGKHEMDNVAKIGSMSVGSYLSFITSRSSLSIWIISFLLAGSSGVLVSLYPEYSSSFLTKTELGIAISLLYFSTMISSLTIARFNFSYEELIKKGILIATAGIIATIYFPMTGFTVIGLGSGIMLVGLPLAITNMKIDHGTAMGIYNTCIYAGLALLPLMAGTFTGAFDIGVIFLGTAVLFGVTVVLNRFPVQS</sequence>
<gene>
    <name evidence="8" type="ORF">LI82_01280</name>
</gene>
<dbReference type="PROSITE" id="PS50850">
    <property type="entry name" value="MFS"/>
    <property type="match status" value="1"/>
</dbReference>
<evidence type="ECO:0000313" key="8">
    <source>
        <dbReference type="EMBL" id="KGK99632.1"/>
    </source>
</evidence>
<evidence type="ECO:0000256" key="4">
    <source>
        <dbReference type="ARBA" id="ARBA00022989"/>
    </source>
</evidence>
<dbReference type="InterPro" id="IPR050189">
    <property type="entry name" value="MFS_Efflux_Transporters"/>
</dbReference>
<feature type="transmembrane region" description="Helical" evidence="6">
    <location>
        <begin position="71"/>
        <end position="88"/>
    </location>
</feature>
<reference evidence="8 9" key="1">
    <citation type="submission" date="2014-09" db="EMBL/GenBank/DDBJ databases">
        <title>Draft genome sequence of an obligately methylotrophic methanogen, Methanococcoides methylutens, isolated from marine sediment.</title>
        <authorList>
            <person name="Guan Y."/>
            <person name="Ngugi D.K."/>
            <person name="Blom J."/>
            <person name="Ali S."/>
            <person name="Ferry J.G."/>
            <person name="Stingl U."/>
        </authorList>
    </citation>
    <scope>NUCLEOTIDE SEQUENCE [LARGE SCALE GENOMIC DNA]</scope>
    <source>
        <strain evidence="8 9">DSM 2657</strain>
    </source>
</reference>
<comment type="caution">
    <text evidence="8">The sequence shown here is derived from an EMBL/GenBank/DDBJ whole genome shotgun (WGS) entry which is preliminary data.</text>
</comment>
<dbReference type="EMBL" id="JRHO01000004">
    <property type="protein sequence ID" value="KGK99632.1"/>
    <property type="molecule type" value="Genomic_DNA"/>
</dbReference>
<keyword evidence="5 6" id="KW-0472">Membrane</keyword>
<keyword evidence="4 6" id="KW-1133">Transmembrane helix</keyword>
<evidence type="ECO:0000256" key="3">
    <source>
        <dbReference type="ARBA" id="ARBA00022692"/>
    </source>
</evidence>
<comment type="subcellular location">
    <subcellularLocation>
        <location evidence="1">Cell membrane</location>
        <topology evidence="1">Multi-pass membrane protein</topology>
    </subcellularLocation>
</comment>
<evidence type="ECO:0000256" key="5">
    <source>
        <dbReference type="ARBA" id="ARBA00023136"/>
    </source>
</evidence>
<keyword evidence="2" id="KW-1003">Cell membrane</keyword>
<feature type="transmembrane region" description="Helical" evidence="6">
    <location>
        <begin position="155"/>
        <end position="176"/>
    </location>
</feature>